<reference evidence="2" key="1">
    <citation type="submission" date="2025-08" db="UniProtKB">
        <authorList>
            <consortium name="Ensembl"/>
        </authorList>
    </citation>
    <scope>IDENTIFICATION</scope>
</reference>
<dbReference type="FunFam" id="2.60.40.10:FF:001230">
    <property type="entry name" value="Immunoglobulin kappa variable 8-16"/>
    <property type="match status" value="1"/>
</dbReference>
<evidence type="ECO:0000313" key="3">
    <source>
        <dbReference type="Proteomes" id="UP000694415"/>
    </source>
</evidence>
<dbReference type="InterPro" id="IPR050150">
    <property type="entry name" value="IgV_Light_Chain"/>
</dbReference>
<dbReference type="InterPro" id="IPR013783">
    <property type="entry name" value="Ig-like_fold"/>
</dbReference>
<evidence type="ECO:0000259" key="1">
    <source>
        <dbReference type="PROSITE" id="PS50835"/>
    </source>
</evidence>
<dbReference type="InterPro" id="IPR013106">
    <property type="entry name" value="Ig_V-set"/>
</dbReference>
<dbReference type="SUPFAM" id="SSF48726">
    <property type="entry name" value="Immunoglobulin"/>
    <property type="match status" value="1"/>
</dbReference>
<dbReference type="AlphaFoldDB" id="A0A8C6HDT9"/>
<dbReference type="GeneTree" id="ENSGT00840000130051"/>
<dbReference type="SMART" id="SM00409">
    <property type="entry name" value="IG"/>
    <property type="match status" value="1"/>
</dbReference>
<dbReference type="InterPro" id="IPR003599">
    <property type="entry name" value="Ig_sub"/>
</dbReference>
<name>A0A8C6HDT9_MUSSI</name>
<dbReference type="SMART" id="SM00406">
    <property type="entry name" value="IGv"/>
    <property type="match status" value="1"/>
</dbReference>
<reference evidence="2" key="2">
    <citation type="submission" date="2025-09" db="UniProtKB">
        <authorList>
            <consortium name="Ensembl"/>
        </authorList>
    </citation>
    <scope>IDENTIFICATION</scope>
</reference>
<dbReference type="Gene3D" id="2.60.40.10">
    <property type="entry name" value="Immunoglobulins"/>
    <property type="match status" value="1"/>
</dbReference>
<dbReference type="PANTHER" id="PTHR23267">
    <property type="entry name" value="IMMUNOGLOBULIN LIGHT CHAIN"/>
    <property type="match status" value="1"/>
</dbReference>
<dbReference type="Ensembl" id="ENSMSIT00000025810.1">
    <property type="protein sequence ID" value="ENSMSIP00000020441.1"/>
    <property type="gene ID" value="ENSMSIG00000017370.1"/>
</dbReference>
<proteinExistence type="predicted"/>
<protein>
    <submittedName>
        <fullName evidence="2">Immunoglobulin kappa variable 4-92</fullName>
    </submittedName>
</protein>
<keyword evidence="3" id="KW-1185">Reference proteome</keyword>
<dbReference type="Proteomes" id="UP000694415">
    <property type="component" value="Unplaced"/>
</dbReference>
<dbReference type="Pfam" id="PF07686">
    <property type="entry name" value="V-set"/>
    <property type="match status" value="1"/>
</dbReference>
<feature type="domain" description="Ig-like" evidence="1">
    <location>
        <begin position="1"/>
        <end position="89"/>
    </location>
</feature>
<sequence>MVLTQSPVSITASRGEKVTITCRASSSISSNYLHWYQQKPGSSPKLLIYRTSILASGVLDSFSGSGSESSYTLTISCMQDEVAATYYCQQGSSSPPHSATEWNKMLYLPAASS</sequence>
<dbReference type="InterPro" id="IPR007110">
    <property type="entry name" value="Ig-like_dom"/>
</dbReference>
<dbReference type="InterPro" id="IPR036179">
    <property type="entry name" value="Ig-like_dom_sf"/>
</dbReference>
<evidence type="ECO:0000313" key="2">
    <source>
        <dbReference type="Ensembl" id="ENSMSIP00000020441.1"/>
    </source>
</evidence>
<accession>A0A8C6HDT9</accession>
<organism evidence="2 3">
    <name type="scientific">Mus spicilegus</name>
    <name type="common">Mound-building mouse</name>
    <dbReference type="NCBI Taxonomy" id="10103"/>
    <lineage>
        <taxon>Eukaryota</taxon>
        <taxon>Metazoa</taxon>
        <taxon>Chordata</taxon>
        <taxon>Craniata</taxon>
        <taxon>Vertebrata</taxon>
        <taxon>Euteleostomi</taxon>
        <taxon>Mammalia</taxon>
        <taxon>Eutheria</taxon>
        <taxon>Euarchontoglires</taxon>
        <taxon>Glires</taxon>
        <taxon>Rodentia</taxon>
        <taxon>Myomorpha</taxon>
        <taxon>Muroidea</taxon>
        <taxon>Muridae</taxon>
        <taxon>Murinae</taxon>
        <taxon>Mus</taxon>
        <taxon>Mus</taxon>
    </lineage>
</organism>
<dbReference type="PROSITE" id="PS50835">
    <property type="entry name" value="IG_LIKE"/>
    <property type="match status" value="1"/>
</dbReference>